<evidence type="ECO:0000256" key="2">
    <source>
        <dbReference type="ARBA" id="ARBA00022679"/>
    </source>
</evidence>
<dbReference type="Proteomes" id="UP000278542">
    <property type="component" value="Unassembled WGS sequence"/>
</dbReference>
<name>A0A495REN1_9GAMM</name>
<reference evidence="4 5" key="1">
    <citation type="submission" date="2018-10" db="EMBL/GenBank/DDBJ databases">
        <title>Genomic Encyclopedia of Type Strains, Phase IV (KMG-IV): sequencing the most valuable type-strain genomes for metagenomic binning, comparative biology and taxonomic classification.</title>
        <authorList>
            <person name="Goeker M."/>
        </authorList>
    </citation>
    <scope>NUCLEOTIDE SEQUENCE [LARGE SCALE GENOMIC DNA]</scope>
    <source>
        <strain evidence="4 5">DSM 22228</strain>
    </source>
</reference>
<evidence type="ECO:0000259" key="3">
    <source>
        <dbReference type="Pfam" id="PF01648"/>
    </source>
</evidence>
<comment type="caution">
    <text evidence="4">The sequence shown here is derived from an EMBL/GenBank/DDBJ whole genome shotgun (WGS) entry which is preliminary data.</text>
</comment>
<dbReference type="GO" id="GO:0005829">
    <property type="term" value="C:cytosol"/>
    <property type="evidence" value="ECO:0007669"/>
    <property type="project" value="TreeGrafter"/>
</dbReference>
<gene>
    <name evidence="4" type="ORF">DES39_1237</name>
</gene>
<evidence type="ECO:0000313" key="5">
    <source>
        <dbReference type="Proteomes" id="UP000278542"/>
    </source>
</evidence>
<keyword evidence="2 4" id="KW-0808">Transferase</keyword>
<dbReference type="Gene3D" id="3.90.470.20">
    <property type="entry name" value="4'-phosphopantetheinyl transferase domain"/>
    <property type="match status" value="2"/>
</dbReference>
<dbReference type="PANTHER" id="PTHR12215:SF10">
    <property type="entry name" value="L-AMINOADIPATE-SEMIALDEHYDE DEHYDROGENASE-PHOSPHOPANTETHEINYL TRANSFERASE"/>
    <property type="match status" value="1"/>
</dbReference>
<dbReference type="InterPro" id="IPR050559">
    <property type="entry name" value="P-Pant_transferase_sf"/>
</dbReference>
<dbReference type="Pfam" id="PF01648">
    <property type="entry name" value="ACPS"/>
    <property type="match status" value="1"/>
</dbReference>
<evidence type="ECO:0000256" key="1">
    <source>
        <dbReference type="ARBA" id="ARBA00010990"/>
    </source>
</evidence>
<dbReference type="RefSeq" id="WP_121144915.1">
    <property type="nucleotide sequence ID" value="NZ_RBWY01000002.1"/>
</dbReference>
<keyword evidence="5" id="KW-1185">Reference proteome</keyword>
<dbReference type="GO" id="GO:0000287">
    <property type="term" value="F:magnesium ion binding"/>
    <property type="evidence" value="ECO:0007669"/>
    <property type="project" value="InterPro"/>
</dbReference>
<dbReference type="AlphaFoldDB" id="A0A495REN1"/>
<proteinExistence type="inferred from homology"/>
<protein>
    <submittedName>
        <fullName evidence="4">4'-phosphopantetheinyl transferase</fullName>
    </submittedName>
</protein>
<feature type="domain" description="4'-phosphopantetheinyl transferase" evidence="3">
    <location>
        <begin position="106"/>
        <end position="193"/>
    </location>
</feature>
<evidence type="ECO:0000313" key="4">
    <source>
        <dbReference type="EMBL" id="RKS85821.1"/>
    </source>
</evidence>
<dbReference type="GO" id="GO:0008897">
    <property type="term" value="F:holo-[acyl-carrier-protein] synthase activity"/>
    <property type="evidence" value="ECO:0007669"/>
    <property type="project" value="InterPro"/>
</dbReference>
<dbReference type="OrthoDB" id="7061431at2"/>
<dbReference type="EMBL" id="RBWY01000002">
    <property type="protein sequence ID" value="RKS85821.1"/>
    <property type="molecule type" value="Genomic_DNA"/>
</dbReference>
<comment type="similarity">
    <text evidence="1">Belongs to the P-Pant transferase superfamily. Gsp/Sfp/HetI/AcpT family.</text>
</comment>
<organism evidence="4 5">
    <name type="scientific">Orbus hercynius</name>
    <dbReference type="NCBI Taxonomy" id="593135"/>
    <lineage>
        <taxon>Bacteria</taxon>
        <taxon>Pseudomonadati</taxon>
        <taxon>Pseudomonadota</taxon>
        <taxon>Gammaproteobacteria</taxon>
        <taxon>Orbales</taxon>
        <taxon>Orbaceae</taxon>
        <taxon>Orbus</taxon>
    </lineage>
</organism>
<dbReference type="PANTHER" id="PTHR12215">
    <property type="entry name" value="PHOSPHOPANTETHEINE TRANSFERASE"/>
    <property type="match status" value="1"/>
</dbReference>
<sequence>MRQNFIFIQSANLNDLSYEALLSSSLLSEQVIQQSAGLDDKRKKQFVACRYLLAELLNEHFDVDQLPNIKIGDNSRPQFEKVNLPDFNISHSGNFIAVAISSTGKIGLDIELARARQNAKKIAMQFFSQQENEWLTQQSDPLNAFWQLWTLRESALKLYAKGVWQMKELAIAMPTQQITAKFATDFYPYHQQLEQIYLSICCSHPIHSIVINE</sequence>
<dbReference type="InterPro" id="IPR008278">
    <property type="entry name" value="4-PPantetheinyl_Trfase_dom"/>
</dbReference>
<dbReference type="InterPro" id="IPR037143">
    <property type="entry name" value="4-PPantetheinyl_Trfase_dom_sf"/>
</dbReference>
<dbReference type="SUPFAM" id="SSF56214">
    <property type="entry name" value="4'-phosphopantetheinyl transferase"/>
    <property type="match status" value="2"/>
</dbReference>
<dbReference type="GO" id="GO:0019878">
    <property type="term" value="P:lysine biosynthetic process via aminoadipic acid"/>
    <property type="evidence" value="ECO:0007669"/>
    <property type="project" value="TreeGrafter"/>
</dbReference>
<accession>A0A495REN1</accession>